<name>A0A0M9DLX7_9BACI</name>
<reference evidence="1 2" key="1">
    <citation type="submission" date="2015-07" db="EMBL/GenBank/DDBJ databases">
        <title>Genome sequencing project for genomic taxonomy and phylogenomics of Bacillus-like bacteria.</title>
        <authorList>
            <person name="Liu B."/>
            <person name="Wang J."/>
            <person name="Zhu Y."/>
            <person name="Liu G."/>
            <person name="Chen Q."/>
            <person name="Chen Z."/>
            <person name="Che J."/>
            <person name="Ge C."/>
            <person name="Shi H."/>
            <person name="Pan Z."/>
            <person name="Liu X."/>
        </authorList>
    </citation>
    <scope>NUCLEOTIDE SEQUENCE [LARGE SCALE GENOMIC DNA]</scope>
    <source>
        <strain evidence="1 2">DSM 54</strain>
    </source>
</reference>
<organism evidence="1 2">
    <name type="scientific">Lysinibacillus macroides</name>
    <dbReference type="NCBI Taxonomy" id="33935"/>
    <lineage>
        <taxon>Bacteria</taxon>
        <taxon>Bacillati</taxon>
        <taxon>Bacillota</taxon>
        <taxon>Bacilli</taxon>
        <taxon>Bacillales</taxon>
        <taxon>Bacillaceae</taxon>
        <taxon>Lysinibacillus</taxon>
    </lineage>
</organism>
<protein>
    <submittedName>
        <fullName evidence="1">Uncharacterized protein</fullName>
    </submittedName>
</protein>
<evidence type="ECO:0000313" key="2">
    <source>
        <dbReference type="Proteomes" id="UP000037977"/>
    </source>
</evidence>
<accession>A0A0M9DLX7</accession>
<evidence type="ECO:0000313" key="1">
    <source>
        <dbReference type="EMBL" id="KOY82842.1"/>
    </source>
</evidence>
<keyword evidence="2" id="KW-1185">Reference proteome</keyword>
<sequence>MPIIISTEINGFHEIRGTYNKQAKTITIESLVVLSIGRLIELGKVTLTKEEMMMVLKFFYDSEDIELS</sequence>
<dbReference type="PATRIC" id="fig|33935.3.peg.592"/>
<dbReference type="Proteomes" id="UP000037977">
    <property type="component" value="Unassembled WGS sequence"/>
</dbReference>
<dbReference type="EMBL" id="LGCI01000005">
    <property type="protein sequence ID" value="KOY82842.1"/>
    <property type="molecule type" value="Genomic_DNA"/>
</dbReference>
<dbReference type="RefSeq" id="WP_053994081.1">
    <property type="nucleotide sequence ID" value="NZ_CP065643.1"/>
</dbReference>
<gene>
    <name evidence="1" type="ORF">ADM90_05845</name>
</gene>
<proteinExistence type="predicted"/>
<dbReference type="AlphaFoldDB" id="A0A0M9DLX7"/>
<comment type="caution">
    <text evidence="1">The sequence shown here is derived from an EMBL/GenBank/DDBJ whole genome shotgun (WGS) entry which is preliminary data.</text>
</comment>